<dbReference type="Gene3D" id="3.40.50.920">
    <property type="match status" value="1"/>
</dbReference>
<dbReference type="Proteomes" id="UP000009376">
    <property type="component" value="Unassembled WGS sequence"/>
</dbReference>
<dbReference type="Gene3D" id="3.40.920.10">
    <property type="entry name" value="Pyruvate-ferredoxin oxidoreductase, PFOR, domain III"/>
    <property type="match status" value="1"/>
</dbReference>
<evidence type="ECO:0000256" key="1">
    <source>
        <dbReference type="ARBA" id="ARBA00023002"/>
    </source>
</evidence>
<dbReference type="InterPro" id="IPR002880">
    <property type="entry name" value="Pyrv_Fd/Flavodoxin_OxRdtase_N"/>
</dbReference>
<accession>A0A6P3CV35</accession>
<sequence>MTELTWMTGGKQGSGIDVSLSLFSRVMMKYGYNIYGYREYFSNIKGMHSFFTVRVSDKEVSSIPSKVDLAIFFDSESVFGEKNERGEVVQEGHIRDIKENGTIVIDSKLDPSKIERKDINVLSIDFDSIITQVAKKLNKPTSELVISKNIICVTASCYLLGLQDNYIVDAIKTEFAKKPKSVIDLDVSVSEETIDYMKSKNESLAKETLNHVKTNGITPIVKLDNKDKGEQLYMEGFASTAIGKAIAGCKMQIYYPITPASDESVFIESHPELGIRVVQPESELAVLAMATGGAIAGARASTSTSGPGLSLMSETVTWAGMNEVPIVLVDHQRGAPATGQPTRTEQGDLMFAVHQGHGDFGRIVIAPGDVKESIKMTADAFNYAERYQLPVIVLGEKAISQGSMNINKTAILDIKKNYKVDRGKLIDKVDGEYKRFKFTDDNISDRIVPGNPNAIFWLTGDEHDEWGHVSEDPNNRIKMMEKRNGKYSQILKEIKAEDKFNLIGDPKASDLLIVTWGGPSEALKEAANGKNVAILQIKLIQPLPNEILDILKNAKKVAILEENISAQLKQHIASVTGFVIQNEILKYNGRLVRYDEVADAIEKIIKGENKVILNGY</sequence>
<evidence type="ECO:0000259" key="3">
    <source>
        <dbReference type="Pfam" id="PF01855"/>
    </source>
</evidence>
<organism evidence="4 5">
    <name type="scientific">Candidatus Parvarchaeum acidophilus ARMAN-5</name>
    <dbReference type="NCBI Taxonomy" id="662762"/>
    <lineage>
        <taxon>Archaea</taxon>
        <taxon>Candidatus Parvarchaeota</taxon>
        <taxon>Candidatus Parvarchaeum</taxon>
    </lineage>
</organism>
<dbReference type="GO" id="GO:0044272">
    <property type="term" value="P:sulfur compound biosynthetic process"/>
    <property type="evidence" value="ECO:0007669"/>
    <property type="project" value="UniProtKB-ARBA"/>
</dbReference>
<feature type="domain" description="Pyruvate flavodoxin/ferredoxin oxidoreductase pyrimidine binding" evidence="3">
    <location>
        <begin position="246"/>
        <end position="481"/>
    </location>
</feature>
<gene>
    <name evidence="4" type="ORF">BJBARM5_1991</name>
</gene>
<protein>
    <submittedName>
        <fullName evidence="4">Pyruvate flavodoxin/ferredoxin oxidoreductase domain protein</fullName>
    </submittedName>
</protein>
<dbReference type="InterPro" id="IPR002869">
    <property type="entry name" value="Pyrv_flavodox_OxRed_cen"/>
</dbReference>
<proteinExistence type="predicted"/>
<dbReference type="CDD" id="cd07034">
    <property type="entry name" value="TPP_PYR_PFOR_IOR-alpha_like"/>
    <property type="match status" value="1"/>
</dbReference>
<dbReference type="SUPFAM" id="SSF53323">
    <property type="entry name" value="Pyruvate-ferredoxin oxidoreductase, PFOR, domain III"/>
    <property type="match status" value="1"/>
</dbReference>
<dbReference type="InterPro" id="IPR009014">
    <property type="entry name" value="Transketo_C/PFOR_II"/>
</dbReference>
<keyword evidence="1" id="KW-0560">Oxidoreductase</keyword>
<dbReference type="AlphaFoldDB" id="A0A6P3CV35"/>
<dbReference type="EMBL" id="GG745616">
    <property type="protein sequence ID" value="EFD92191.1"/>
    <property type="molecule type" value="Genomic_DNA"/>
</dbReference>
<feature type="domain" description="Pyruvate/ketoisovalerate oxidoreductase catalytic" evidence="2">
    <location>
        <begin position="13"/>
        <end position="186"/>
    </location>
</feature>
<keyword evidence="4" id="KW-0670">Pyruvate</keyword>
<dbReference type="NCBIfam" id="TIGR03710">
    <property type="entry name" value="OAFO_sf"/>
    <property type="match status" value="1"/>
</dbReference>
<evidence type="ECO:0000313" key="5">
    <source>
        <dbReference type="Proteomes" id="UP000009376"/>
    </source>
</evidence>
<dbReference type="InterPro" id="IPR050722">
    <property type="entry name" value="Pyruvate:ferred/Flavod_OxRd"/>
</dbReference>
<dbReference type="PANTHER" id="PTHR32154">
    <property type="entry name" value="PYRUVATE-FLAVODOXIN OXIDOREDUCTASE-RELATED"/>
    <property type="match status" value="1"/>
</dbReference>
<dbReference type="GO" id="GO:0006082">
    <property type="term" value="P:organic acid metabolic process"/>
    <property type="evidence" value="ECO:0007669"/>
    <property type="project" value="UniProtKB-ARBA"/>
</dbReference>
<dbReference type="PANTHER" id="PTHR32154:SF16">
    <property type="entry name" value="PYRUVATE FLAVODOXIN_FERREDOXIN OXIDOREDUCTASE DOMAIN PROTEIN"/>
    <property type="match status" value="1"/>
</dbReference>
<dbReference type="Gene3D" id="3.40.50.970">
    <property type="match status" value="1"/>
</dbReference>
<dbReference type="GO" id="GO:0006979">
    <property type="term" value="P:response to oxidative stress"/>
    <property type="evidence" value="ECO:0007669"/>
    <property type="project" value="TreeGrafter"/>
</dbReference>
<dbReference type="Pfam" id="PF01558">
    <property type="entry name" value="POR"/>
    <property type="match status" value="1"/>
</dbReference>
<dbReference type="InterPro" id="IPR029061">
    <property type="entry name" value="THDP-binding"/>
</dbReference>
<reference evidence="4 5" key="1">
    <citation type="journal article" date="2010" name="Proc. Natl. Acad. Sci. U.S.A.">
        <title>Enigmatic, ultrasmall, uncultivated Archaea.</title>
        <authorList>
            <person name="Baker B.J."/>
            <person name="Comolli L.R."/>
            <person name="Dick G.J."/>
            <person name="Hauser L.J."/>
            <person name="Hyatt D."/>
            <person name="Dill B.D."/>
            <person name="Land M.L."/>
            <person name="Verberkmoes N.C."/>
            <person name="Hettich R.L."/>
            <person name="Banfield J.F."/>
        </authorList>
    </citation>
    <scope>NUCLEOTIDE SEQUENCE [LARGE SCALE GENOMIC DNA]</scope>
</reference>
<dbReference type="InterPro" id="IPR022367">
    <property type="entry name" value="2-oxoacid/accept_OxRdtase_asu"/>
</dbReference>
<dbReference type="GO" id="GO:0016903">
    <property type="term" value="F:oxidoreductase activity, acting on the aldehyde or oxo group of donors"/>
    <property type="evidence" value="ECO:0007669"/>
    <property type="project" value="InterPro"/>
</dbReference>
<dbReference type="SUPFAM" id="SSF52922">
    <property type="entry name" value="TK C-terminal domain-like"/>
    <property type="match status" value="1"/>
</dbReference>
<dbReference type="SUPFAM" id="SSF52518">
    <property type="entry name" value="Thiamin diphosphate-binding fold (THDP-binding)"/>
    <property type="match status" value="1"/>
</dbReference>
<name>A0A6P3CV35_PARA5</name>
<evidence type="ECO:0000259" key="2">
    <source>
        <dbReference type="Pfam" id="PF01558"/>
    </source>
</evidence>
<evidence type="ECO:0000313" key="4">
    <source>
        <dbReference type="EMBL" id="EFD92191.1"/>
    </source>
</evidence>
<dbReference type="Pfam" id="PF01855">
    <property type="entry name" value="POR_N"/>
    <property type="match status" value="1"/>
</dbReference>
<dbReference type="InterPro" id="IPR019752">
    <property type="entry name" value="Pyrv/ketoisovalerate_OxRed_cat"/>
</dbReference>